<protein>
    <recommendedName>
        <fullName evidence="4">Secreted protein</fullName>
    </recommendedName>
</protein>
<feature type="chain" id="PRO_5042266532" description="Secreted protein" evidence="1">
    <location>
        <begin position="35"/>
        <end position="114"/>
    </location>
</feature>
<proteinExistence type="predicted"/>
<evidence type="ECO:0000256" key="1">
    <source>
        <dbReference type="SAM" id="SignalP"/>
    </source>
</evidence>
<evidence type="ECO:0000313" key="3">
    <source>
        <dbReference type="Proteomes" id="UP001202328"/>
    </source>
</evidence>
<dbReference type="Proteomes" id="UP001202328">
    <property type="component" value="Unassembled WGS sequence"/>
</dbReference>
<accession>A0AAD4TCN7</accession>
<comment type="caution">
    <text evidence="2">The sequence shown here is derived from an EMBL/GenBank/DDBJ whole genome shotgun (WGS) entry which is preliminary data.</text>
</comment>
<keyword evidence="3" id="KW-1185">Reference proteome</keyword>
<evidence type="ECO:0000313" key="2">
    <source>
        <dbReference type="EMBL" id="KAI3946866.1"/>
    </source>
</evidence>
<dbReference type="AlphaFoldDB" id="A0AAD4TCN7"/>
<reference evidence="2" key="1">
    <citation type="submission" date="2022-04" db="EMBL/GenBank/DDBJ databases">
        <title>A functionally conserved STORR gene fusion in Papaver species that diverged 16.8 million years ago.</title>
        <authorList>
            <person name="Catania T."/>
        </authorList>
    </citation>
    <scope>NUCLEOTIDE SEQUENCE</scope>
    <source>
        <strain evidence="2">S-188037</strain>
    </source>
</reference>
<gene>
    <name evidence="2" type="ORF">MKW98_003429</name>
</gene>
<feature type="signal peptide" evidence="1">
    <location>
        <begin position="1"/>
        <end position="34"/>
    </location>
</feature>
<sequence length="114" mass="12530">MEIIKIVAIIQDARFVGPALCCLLLFAITVVAAAADDDDDDEGEEEEIVASLFGKFSVCSMKFTEKKNQETGFSARALACLRSRFVCLSFSTKKIYPNCRQKLGEEAQENAPSL</sequence>
<evidence type="ECO:0008006" key="4">
    <source>
        <dbReference type="Google" id="ProtNLM"/>
    </source>
</evidence>
<organism evidence="2 3">
    <name type="scientific">Papaver atlanticum</name>
    <dbReference type="NCBI Taxonomy" id="357466"/>
    <lineage>
        <taxon>Eukaryota</taxon>
        <taxon>Viridiplantae</taxon>
        <taxon>Streptophyta</taxon>
        <taxon>Embryophyta</taxon>
        <taxon>Tracheophyta</taxon>
        <taxon>Spermatophyta</taxon>
        <taxon>Magnoliopsida</taxon>
        <taxon>Ranunculales</taxon>
        <taxon>Papaveraceae</taxon>
        <taxon>Papaveroideae</taxon>
        <taxon>Papaver</taxon>
    </lineage>
</organism>
<name>A0AAD4TCN7_9MAGN</name>
<dbReference type="EMBL" id="JAJJMB010003633">
    <property type="protein sequence ID" value="KAI3946866.1"/>
    <property type="molecule type" value="Genomic_DNA"/>
</dbReference>
<keyword evidence="1" id="KW-0732">Signal</keyword>